<comment type="similarity">
    <text evidence="2">Belongs to the major facilitator superfamily. Organophosphate:Pi antiporter (OPA) (TC 2.A.1.4) family.</text>
</comment>
<feature type="transmembrane region" description="Helical" evidence="7">
    <location>
        <begin position="308"/>
        <end position="328"/>
    </location>
</feature>
<dbReference type="CDD" id="cd17488">
    <property type="entry name" value="MFS_UhpC"/>
    <property type="match status" value="1"/>
</dbReference>
<organism evidence="9 10">
    <name type="scientific">Photobacterium lutimaris</name>
    <dbReference type="NCBI Taxonomy" id="388278"/>
    <lineage>
        <taxon>Bacteria</taxon>
        <taxon>Pseudomonadati</taxon>
        <taxon>Pseudomonadota</taxon>
        <taxon>Gammaproteobacteria</taxon>
        <taxon>Vibrionales</taxon>
        <taxon>Vibrionaceae</taxon>
        <taxon>Photobacterium</taxon>
    </lineage>
</organism>
<evidence type="ECO:0000256" key="4">
    <source>
        <dbReference type="ARBA" id="ARBA00022692"/>
    </source>
</evidence>
<keyword evidence="9" id="KW-0675">Receptor</keyword>
<dbReference type="Pfam" id="PF07690">
    <property type="entry name" value="MFS_1"/>
    <property type="match status" value="1"/>
</dbReference>
<dbReference type="InterPro" id="IPR000849">
    <property type="entry name" value="Sugar_P_transporter"/>
</dbReference>
<keyword evidence="5 7" id="KW-1133">Transmembrane helix</keyword>
<name>A0A2T3J1Y4_9GAMM</name>
<dbReference type="InterPro" id="IPR011701">
    <property type="entry name" value="MFS"/>
</dbReference>
<dbReference type="GO" id="GO:0005886">
    <property type="term" value="C:plasma membrane"/>
    <property type="evidence" value="ECO:0007669"/>
    <property type="project" value="UniProtKB-SubCell"/>
</dbReference>
<dbReference type="GO" id="GO:0035435">
    <property type="term" value="P:phosphate ion transmembrane transport"/>
    <property type="evidence" value="ECO:0007669"/>
    <property type="project" value="TreeGrafter"/>
</dbReference>
<dbReference type="OrthoDB" id="9766638at2"/>
<feature type="transmembrane region" description="Helical" evidence="7">
    <location>
        <begin position="115"/>
        <end position="131"/>
    </location>
</feature>
<evidence type="ECO:0000256" key="7">
    <source>
        <dbReference type="SAM" id="Phobius"/>
    </source>
</evidence>
<feature type="transmembrane region" description="Helical" evidence="7">
    <location>
        <begin position="270"/>
        <end position="288"/>
    </location>
</feature>
<dbReference type="NCBIfam" id="TIGR00881">
    <property type="entry name" value="2A0104"/>
    <property type="match status" value="1"/>
</dbReference>
<dbReference type="PANTHER" id="PTHR43826:SF3">
    <property type="entry name" value="GLUCOSE-6-PHOSPHATE EXCHANGER SLC37A4"/>
    <property type="match status" value="1"/>
</dbReference>
<dbReference type="Proteomes" id="UP000241222">
    <property type="component" value="Unassembled WGS sequence"/>
</dbReference>
<dbReference type="PANTHER" id="PTHR43826">
    <property type="entry name" value="GLUCOSE-6-PHOSPHATE EXCHANGER SLC37A4"/>
    <property type="match status" value="1"/>
</dbReference>
<feature type="domain" description="Major facilitator superfamily (MFS) profile" evidence="8">
    <location>
        <begin position="50"/>
        <end position="455"/>
    </location>
</feature>
<feature type="transmembrane region" description="Helical" evidence="7">
    <location>
        <begin position="204"/>
        <end position="222"/>
    </location>
</feature>
<evidence type="ECO:0000259" key="8">
    <source>
        <dbReference type="PROSITE" id="PS50850"/>
    </source>
</evidence>
<dbReference type="AlphaFoldDB" id="A0A2T3J1Y4"/>
<gene>
    <name evidence="9" type="ORF">C9I99_08420</name>
</gene>
<protein>
    <submittedName>
        <fullName evidence="9">MFS transporter family glucose-6-phosphate receptor UhpC</fullName>
    </submittedName>
</protein>
<dbReference type="NCBIfam" id="NF008661">
    <property type="entry name" value="PRK11663.1"/>
    <property type="match status" value="1"/>
</dbReference>
<dbReference type="EMBL" id="PYMH01000002">
    <property type="protein sequence ID" value="PSU35077.1"/>
    <property type="molecule type" value="Genomic_DNA"/>
</dbReference>
<feature type="transmembrane region" description="Helical" evidence="7">
    <location>
        <begin position="340"/>
        <end position="358"/>
    </location>
</feature>
<feature type="transmembrane region" description="Helical" evidence="7">
    <location>
        <begin position="397"/>
        <end position="420"/>
    </location>
</feature>
<keyword evidence="4 7" id="KW-0812">Transmembrane</keyword>
<dbReference type="InterPro" id="IPR051337">
    <property type="entry name" value="OPA_Antiporter"/>
</dbReference>
<evidence type="ECO:0000256" key="1">
    <source>
        <dbReference type="ARBA" id="ARBA00004651"/>
    </source>
</evidence>
<dbReference type="FunFam" id="1.20.1250.20:FF:000007">
    <property type="entry name" value="Glycerol-3-phosphate transporter"/>
    <property type="match status" value="1"/>
</dbReference>
<dbReference type="SUPFAM" id="SSF103473">
    <property type="entry name" value="MFS general substrate transporter"/>
    <property type="match status" value="1"/>
</dbReference>
<dbReference type="Gene3D" id="1.20.1250.20">
    <property type="entry name" value="MFS general substrate transporter like domains"/>
    <property type="match status" value="2"/>
</dbReference>
<dbReference type="InterPro" id="IPR036259">
    <property type="entry name" value="MFS_trans_sf"/>
</dbReference>
<feature type="transmembrane region" description="Helical" evidence="7">
    <location>
        <begin position="426"/>
        <end position="450"/>
    </location>
</feature>
<proteinExistence type="inferred from homology"/>
<dbReference type="PIRSF" id="PIRSF002808">
    <property type="entry name" value="Hexose_phosphate_transp"/>
    <property type="match status" value="1"/>
</dbReference>
<sequence>MKNCCEDIIVKTQVLGSPESSLSSEAVVNPELSGSAQHIDEQYRYWRLHIMLTMYVGYAVFYFTRKNFNYAMPSMLVDLGLDKSDIGMMGTLFYITYGASKFLSGVISDRSNPRYFMGIGLMATGVVNIMFGFADSLWWLMTLWVCNAWFQGWGWPPCSKLMTTWYSRSERGFWWSIWNTAHNIGGALIPLLVGYLTLHYSWRLGFIVPGAVAVVIGLVLCWRLRDKPTTLGLPTVGEWRQDRLELTHEREGFGLSTREILRKYVLTNKYIWLLAFSYVLVYVVRTAINDWGNLYLSEQQGYGLIQANMALSLFEVGGFVGSLVAGWGSDRLFGGNRGPMNVIFAIGIFLSVAALWLMPVTNFALLSGCFFSVGFFVFGPQMLIGMAAAECSHKDSAGAATGFVGLFAYMGAALAGYPLALVMEHFHWTGFFVVISVAAGVIGLLLLPFLKAQATPESTTS</sequence>
<keyword evidence="3" id="KW-1003">Cell membrane</keyword>
<evidence type="ECO:0000313" key="9">
    <source>
        <dbReference type="EMBL" id="PSU35077.1"/>
    </source>
</evidence>
<reference evidence="9 10" key="1">
    <citation type="submission" date="2018-03" db="EMBL/GenBank/DDBJ databases">
        <title>Whole genome sequencing of Histamine producing bacteria.</title>
        <authorList>
            <person name="Butler K."/>
        </authorList>
    </citation>
    <scope>NUCLEOTIDE SEQUENCE [LARGE SCALE GENOMIC DNA]</scope>
    <source>
        <strain evidence="9 10">JCM 13586</strain>
    </source>
</reference>
<feature type="transmembrane region" description="Helical" evidence="7">
    <location>
        <begin position="84"/>
        <end position="103"/>
    </location>
</feature>
<evidence type="ECO:0000313" key="10">
    <source>
        <dbReference type="Proteomes" id="UP000241222"/>
    </source>
</evidence>
<evidence type="ECO:0000256" key="3">
    <source>
        <dbReference type="ARBA" id="ARBA00022475"/>
    </source>
</evidence>
<dbReference type="InterPro" id="IPR021159">
    <property type="entry name" value="Sugar-P_transporter_CS"/>
</dbReference>
<dbReference type="GO" id="GO:0061513">
    <property type="term" value="F:glucose 6-phosphate:phosphate antiporter activity"/>
    <property type="evidence" value="ECO:0007669"/>
    <property type="project" value="TreeGrafter"/>
</dbReference>
<evidence type="ECO:0000256" key="5">
    <source>
        <dbReference type="ARBA" id="ARBA00022989"/>
    </source>
</evidence>
<feature type="transmembrane region" description="Helical" evidence="7">
    <location>
        <begin position="45"/>
        <end position="64"/>
    </location>
</feature>
<dbReference type="PROSITE" id="PS50850">
    <property type="entry name" value="MFS"/>
    <property type="match status" value="1"/>
</dbReference>
<keyword evidence="10" id="KW-1185">Reference proteome</keyword>
<dbReference type="PROSITE" id="PS00942">
    <property type="entry name" value="GLPT"/>
    <property type="match status" value="1"/>
</dbReference>
<comment type="subcellular location">
    <subcellularLocation>
        <location evidence="1">Cell membrane</location>
        <topology evidence="1">Multi-pass membrane protein</topology>
    </subcellularLocation>
</comment>
<dbReference type="InterPro" id="IPR020846">
    <property type="entry name" value="MFS_dom"/>
</dbReference>
<comment type="caution">
    <text evidence="9">The sequence shown here is derived from an EMBL/GenBank/DDBJ whole genome shotgun (WGS) entry which is preliminary data.</text>
</comment>
<keyword evidence="6 7" id="KW-0472">Membrane</keyword>
<evidence type="ECO:0000256" key="6">
    <source>
        <dbReference type="ARBA" id="ARBA00023136"/>
    </source>
</evidence>
<feature type="transmembrane region" description="Helical" evidence="7">
    <location>
        <begin position="364"/>
        <end position="385"/>
    </location>
</feature>
<accession>A0A2T3J1Y4</accession>
<evidence type="ECO:0000256" key="2">
    <source>
        <dbReference type="ARBA" id="ARBA00009598"/>
    </source>
</evidence>